<evidence type="ECO:0000313" key="2">
    <source>
        <dbReference type="EMBL" id="KAK0524165.1"/>
    </source>
</evidence>
<feature type="compositionally biased region" description="Low complexity" evidence="1">
    <location>
        <begin position="994"/>
        <end position="1005"/>
    </location>
</feature>
<feature type="compositionally biased region" description="Low complexity" evidence="1">
    <location>
        <begin position="879"/>
        <end position="898"/>
    </location>
</feature>
<evidence type="ECO:0000313" key="3">
    <source>
        <dbReference type="Proteomes" id="UP001176521"/>
    </source>
</evidence>
<feature type="compositionally biased region" description="Low complexity" evidence="1">
    <location>
        <begin position="970"/>
        <end position="987"/>
    </location>
</feature>
<feature type="compositionally biased region" description="Basic and acidic residues" evidence="1">
    <location>
        <begin position="681"/>
        <end position="693"/>
    </location>
</feature>
<sequence length="1159" mass="120739">MYHPAQRSAFPAAPAVGQPNPFASGPTTATASIQVHYLWVAGRYRDLSSERGLGLAAEAHSLGPIPELGDHSDHSGSRPASAHHLPLRHAPGAGAAAAAPEGQALAERKVNPFLDIRNFAADSGAKVAARSGGVHGARHGSLRTYAADRLKSQELLENRISRTTDVERLKWEAKSALLNGAHSLAVLLFVRAGSLGSISSCTMLTKIYSSGITRGTSPRIIVIRRDPLRALAWDLEGLRLLQRRLEPTKYGAAVYSQSSSVSEAWSAEQPQGLEETFRCCELLIRLLRTSQAGLVSLSTEAAALPDIKAQKRLKSAPTASDSVSNRRADVRMLWDEVAATVRWLETRLERSVALARHRASQPDPVADPDDEFDHDEAAEYLEALAVQLAYLRAIQALRTMLMVRSKEAVRAAKERWAQSLAAASSSHCPAGMDDVVPLAEAGLAFIHALPEDGWSAENQAAYTQAATDFTALLEEGLAELAVPAVSENFTADKESLKSTSSQPGVENIQATSTTTDTKSRNARKKERRNSLQEVPPVDVESVSDAARTKQINLTQRLVGASQPAVPGLVSVEARGQQHMPRTYSSPYQQATGESVGLGKAPSFTGLTTASFVGGRLTSPSVVGLDGGSIAPANKDPFLGPTRDLEGFTFPRHRRPSSVVSDTPSLLFPPSGDADDALSPSRSEDQGAHAKGATESKASSRPAFDRKRVVSMYGITPASGSKGASAPAERFSFPTGPGDQSPESPGITRTHRSPSGTTAQDALTNTLRNASSSASLALPAARSLFLAPTHGRSMSGQATDHLRKLRQQDAASTHSRMNSDAMSTLSRTLRHRTPSDAAKARPTSVLLAPSTSMRSLSTAPLPNSLQAKTSLTLSRASATSASASSVNASRSESTSATTALGSLRKMGAVSPRHSEPTGTSISASGSKSPTTPEPAPRASLSPVESRSMRSKSGKPRPAPLARAFESMDPTSRPSSVPHSPVSPNVPNGSFPPSPGGASAAGGALSPRLQKSLATPQHQAHHSRGGSTASSSTHAQQLDAALAEAEAKSRLHTEGTCSICGTRCENAPVSRTGERWCSRECRMEAKKRKTAGAGLGPGNGAGAGGSGNASAVGNGSPVAASPSAATAATVDAASSTAVAANSAKASAVSSPAQAPAGKVPA</sequence>
<feature type="compositionally biased region" description="Polar residues" evidence="1">
    <location>
        <begin position="915"/>
        <end position="929"/>
    </location>
</feature>
<feature type="compositionally biased region" description="Polar residues" evidence="1">
    <location>
        <begin position="497"/>
        <end position="516"/>
    </location>
</feature>
<feature type="region of interest" description="Disordered" evidence="1">
    <location>
        <begin position="631"/>
        <end position="702"/>
    </location>
</feature>
<reference evidence="2" key="1">
    <citation type="journal article" date="2023" name="PhytoFront">
        <title>Draft Genome Resources of Seven Strains of Tilletia horrida, Causal Agent of Kernel Smut of Rice.</title>
        <authorList>
            <person name="Khanal S."/>
            <person name="Antony Babu S."/>
            <person name="Zhou X.G."/>
        </authorList>
    </citation>
    <scope>NUCLEOTIDE SEQUENCE</scope>
    <source>
        <strain evidence="2">TX3</strain>
    </source>
</reference>
<comment type="caution">
    <text evidence="2">The sequence shown here is derived from an EMBL/GenBank/DDBJ whole genome shotgun (WGS) entry which is preliminary data.</text>
</comment>
<feature type="compositionally biased region" description="Low complexity" evidence="1">
    <location>
        <begin position="1106"/>
        <end position="1159"/>
    </location>
</feature>
<dbReference type="AlphaFoldDB" id="A0AAN6G8A1"/>
<feature type="compositionally biased region" description="Low complexity" evidence="1">
    <location>
        <begin position="716"/>
        <end position="727"/>
    </location>
</feature>
<feature type="compositionally biased region" description="Low complexity" evidence="1">
    <location>
        <begin position="1033"/>
        <end position="1042"/>
    </location>
</feature>
<feature type="compositionally biased region" description="Polar residues" evidence="1">
    <location>
        <begin position="808"/>
        <end position="826"/>
    </location>
</feature>
<feature type="region of interest" description="Disordered" evidence="1">
    <location>
        <begin position="715"/>
        <end position="758"/>
    </location>
</feature>
<accession>A0AAN6G8A1</accession>
<feature type="compositionally biased region" description="Polar residues" evidence="1">
    <location>
        <begin position="848"/>
        <end position="862"/>
    </location>
</feature>
<evidence type="ECO:0000256" key="1">
    <source>
        <dbReference type="SAM" id="MobiDB-lite"/>
    </source>
</evidence>
<keyword evidence="3" id="KW-1185">Reference proteome</keyword>
<feature type="region of interest" description="Disordered" evidence="1">
    <location>
        <begin position="493"/>
        <end position="543"/>
    </location>
</feature>
<protein>
    <submittedName>
        <fullName evidence="2">S-adenosylmethionine transporter</fullName>
    </submittedName>
</protein>
<name>A0AAN6G8A1_9BASI</name>
<feature type="region of interest" description="Disordered" evidence="1">
    <location>
        <begin position="879"/>
        <end position="1046"/>
    </location>
</feature>
<proteinExistence type="predicted"/>
<feature type="region of interest" description="Disordered" evidence="1">
    <location>
        <begin position="1084"/>
        <end position="1159"/>
    </location>
</feature>
<feature type="region of interest" description="Disordered" evidence="1">
    <location>
        <begin position="64"/>
        <end position="87"/>
    </location>
</feature>
<feature type="region of interest" description="Disordered" evidence="1">
    <location>
        <begin position="789"/>
        <end position="862"/>
    </location>
</feature>
<feature type="compositionally biased region" description="Polar residues" evidence="1">
    <location>
        <begin position="1023"/>
        <end position="1032"/>
    </location>
</feature>
<dbReference type="Proteomes" id="UP001176521">
    <property type="component" value="Unassembled WGS sequence"/>
</dbReference>
<feature type="compositionally biased region" description="Gly residues" evidence="1">
    <location>
        <begin position="1091"/>
        <end position="1105"/>
    </location>
</feature>
<dbReference type="EMBL" id="JAPDMQ010000466">
    <property type="protein sequence ID" value="KAK0524165.1"/>
    <property type="molecule type" value="Genomic_DNA"/>
</dbReference>
<gene>
    <name evidence="2" type="primary">PET8_1</name>
    <name evidence="2" type="ORF">OC842_005917</name>
</gene>
<organism evidence="2 3">
    <name type="scientific">Tilletia horrida</name>
    <dbReference type="NCBI Taxonomy" id="155126"/>
    <lineage>
        <taxon>Eukaryota</taxon>
        <taxon>Fungi</taxon>
        <taxon>Dikarya</taxon>
        <taxon>Basidiomycota</taxon>
        <taxon>Ustilaginomycotina</taxon>
        <taxon>Exobasidiomycetes</taxon>
        <taxon>Tilletiales</taxon>
        <taxon>Tilletiaceae</taxon>
        <taxon>Tilletia</taxon>
    </lineage>
</organism>